<dbReference type="InterPro" id="IPR029039">
    <property type="entry name" value="Flavoprotein-like_sf"/>
</dbReference>
<keyword evidence="4 6" id="KW-0520">NAD</keyword>
<evidence type="ECO:0000259" key="7">
    <source>
        <dbReference type="Pfam" id="PF02525"/>
    </source>
</evidence>
<comment type="caution">
    <text evidence="6">Lacks conserved residue(s) required for the propagation of feature annotation.</text>
</comment>
<gene>
    <name evidence="6 8" type="primary">azoR</name>
    <name evidence="8" type="ORF">GS4_26_01550</name>
</gene>
<dbReference type="HAMAP" id="MF_01216">
    <property type="entry name" value="Azoreductase_type1"/>
    <property type="match status" value="1"/>
</dbReference>
<dbReference type="EC" id="1.7.1.17" evidence="6"/>
<keyword evidence="3 6" id="KW-0560">Oxidoreductase</keyword>
<comment type="catalytic activity">
    <reaction evidence="6">
        <text>2 a quinone + NADH + H(+) = 2 a 1,4-benzosemiquinone + NAD(+)</text>
        <dbReference type="Rhea" id="RHEA:65952"/>
        <dbReference type="ChEBI" id="CHEBI:15378"/>
        <dbReference type="ChEBI" id="CHEBI:57540"/>
        <dbReference type="ChEBI" id="CHEBI:57945"/>
        <dbReference type="ChEBI" id="CHEBI:132124"/>
        <dbReference type="ChEBI" id="CHEBI:134225"/>
    </reaction>
</comment>
<dbReference type="Gene3D" id="3.40.50.360">
    <property type="match status" value="1"/>
</dbReference>
<comment type="similarity">
    <text evidence="6">Belongs to the azoreductase type 1 family.</text>
</comment>
<dbReference type="InterPro" id="IPR023048">
    <property type="entry name" value="NADH:quinone_OxRdtase_FMN_depd"/>
</dbReference>
<dbReference type="OrthoDB" id="9805013at2"/>
<comment type="function">
    <text evidence="6">Also exhibits azoreductase activity. Catalyzes the reductive cleavage of the azo bond in aromatic azo compounds to the corresponding amines.</text>
</comment>
<keyword evidence="2 6" id="KW-0288">FMN</keyword>
<dbReference type="GO" id="GO:0016652">
    <property type="term" value="F:oxidoreductase activity, acting on NAD(P)H as acceptor"/>
    <property type="evidence" value="ECO:0007669"/>
    <property type="project" value="UniProtKB-UniRule"/>
</dbReference>
<evidence type="ECO:0000256" key="3">
    <source>
        <dbReference type="ARBA" id="ARBA00023002"/>
    </source>
</evidence>
<feature type="domain" description="Flavodoxin-like fold" evidence="7">
    <location>
        <begin position="3"/>
        <end position="169"/>
    </location>
</feature>
<dbReference type="EC" id="1.6.5.-" evidence="6"/>
<dbReference type="PANTHER" id="PTHR43741">
    <property type="entry name" value="FMN-DEPENDENT NADH-AZOREDUCTASE 1"/>
    <property type="match status" value="1"/>
</dbReference>
<dbReference type="STRING" id="1223545.GS4_26_01550"/>
<comment type="subunit">
    <text evidence="6">Homodimer.</text>
</comment>
<dbReference type="Pfam" id="PF02525">
    <property type="entry name" value="Flavodoxin_2"/>
    <property type="match status" value="1"/>
</dbReference>
<name>M0QQI2_9ACTN</name>
<dbReference type="GO" id="GO:0009055">
    <property type="term" value="F:electron transfer activity"/>
    <property type="evidence" value="ECO:0007669"/>
    <property type="project" value="UniProtKB-UniRule"/>
</dbReference>
<dbReference type="Proteomes" id="UP000011666">
    <property type="component" value="Unassembled WGS sequence"/>
</dbReference>
<dbReference type="RefSeq" id="WP_007623038.1">
    <property type="nucleotide sequence ID" value="NZ_BANX01000026.1"/>
</dbReference>
<evidence type="ECO:0000256" key="2">
    <source>
        <dbReference type="ARBA" id="ARBA00022643"/>
    </source>
</evidence>
<dbReference type="SUPFAM" id="SSF52218">
    <property type="entry name" value="Flavoproteins"/>
    <property type="match status" value="1"/>
</dbReference>
<proteinExistence type="inferred from homology"/>
<evidence type="ECO:0000256" key="4">
    <source>
        <dbReference type="ARBA" id="ARBA00023027"/>
    </source>
</evidence>
<sequence length="214" mass="22849">MPTLLRIDSSADLANSTSRALTGLFVDTWSARDGERAVIDRDLHAAPPPHLVDPGLHYAPRLRIDSEQPPTESETVQDELIGEILAADALVIGAPMYNWSIPSTLKAWIDHIHVLGVTAPFDTPEQPFAGIPVVLISSRGLTYGPGTPDEEDDHTIPPICRVLETALGMPTTVVTADLTLANRLAPLASLAAESEKSLERARAEVVDLASSVGP</sequence>
<evidence type="ECO:0000256" key="6">
    <source>
        <dbReference type="HAMAP-Rule" id="MF_01216"/>
    </source>
</evidence>
<comment type="cofactor">
    <cofactor evidence="6">
        <name>FMN</name>
        <dbReference type="ChEBI" id="CHEBI:58210"/>
    </cofactor>
    <text evidence="6">Binds 1 FMN per subunit.</text>
</comment>
<dbReference type="InterPro" id="IPR003680">
    <property type="entry name" value="Flavodoxin_fold"/>
</dbReference>
<dbReference type="EMBL" id="BANX01000026">
    <property type="protein sequence ID" value="GAC69707.1"/>
    <property type="molecule type" value="Genomic_DNA"/>
</dbReference>
<organism evidence="8 9">
    <name type="scientific">Gordonia soli NBRC 108243</name>
    <dbReference type="NCBI Taxonomy" id="1223545"/>
    <lineage>
        <taxon>Bacteria</taxon>
        <taxon>Bacillati</taxon>
        <taxon>Actinomycetota</taxon>
        <taxon>Actinomycetes</taxon>
        <taxon>Mycobacteriales</taxon>
        <taxon>Gordoniaceae</taxon>
        <taxon>Gordonia</taxon>
    </lineage>
</organism>
<evidence type="ECO:0000313" key="9">
    <source>
        <dbReference type="Proteomes" id="UP000011666"/>
    </source>
</evidence>
<evidence type="ECO:0000256" key="1">
    <source>
        <dbReference type="ARBA" id="ARBA00022630"/>
    </source>
</evidence>
<protein>
    <recommendedName>
        <fullName evidence="6">FMN dependent NADH:quinone oxidoreductase</fullName>
        <ecNumber evidence="6">1.6.5.-</ecNumber>
    </recommendedName>
    <alternativeName>
        <fullName evidence="6">Azo-dye reductase</fullName>
    </alternativeName>
    <alternativeName>
        <fullName evidence="6">FMN-dependent NADH-azo compound oxidoreductase</fullName>
    </alternativeName>
    <alternativeName>
        <fullName evidence="6">FMN-dependent NADH-azoreductase</fullName>
        <ecNumber evidence="6">1.7.1.17</ecNumber>
    </alternativeName>
</protein>
<dbReference type="PANTHER" id="PTHR43741:SF4">
    <property type="entry name" value="FMN-DEPENDENT NADH:QUINONE OXIDOREDUCTASE"/>
    <property type="match status" value="1"/>
</dbReference>
<comment type="function">
    <text evidence="6">Quinone reductase that provides resistance to thiol-specific stress caused by electrophilic quinones.</text>
</comment>
<dbReference type="GO" id="GO:0010181">
    <property type="term" value="F:FMN binding"/>
    <property type="evidence" value="ECO:0007669"/>
    <property type="project" value="UniProtKB-UniRule"/>
</dbReference>
<evidence type="ECO:0000256" key="5">
    <source>
        <dbReference type="ARBA" id="ARBA00048542"/>
    </source>
</evidence>
<accession>M0QQI2</accession>
<keyword evidence="1 6" id="KW-0285">Flavoprotein</keyword>
<dbReference type="AlphaFoldDB" id="M0QQI2"/>
<comment type="catalytic activity">
    <reaction evidence="5">
        <text>N,N-dimethyl-1,4-phenylenediamine + anthranilate + 2 NAD(+) = 2-(4-dimethylaminophenyl)diazenylbenzoate + 2 NADH + 2 H(+)</text>
        <dbReference type="Rhea" id="RHEA:55872"/>
        <dbReference type="ChEBI" id="CHEBI:15378"/>
        <dbReference type="ChEBI" id="CHEBI:15783"/>
        <dbReference type="ChEBI" id="CHEBI:16567"/>
        <dbReference type="ChEBI" id="CHEBI:57540"/>
        <dbReference type="ChEBI" id="CHEBI:57945"/>
        <dbReference type="ChEBI" id="CHEBI:71579"/>
        <dbReference type="EC" id="1.7.1.17"/>
    </reaction>
    <physiologicalReaction direction="right-to-left" evidence="5">
        <dbReference type="Rhea" id="RHEA:55874"/>
    </physiologicalReaction>
</comment>
<feature type="binding site" evidence="6">
    <location>
        <position position="10"/>
    </location>
    <ligand>
        <name>FMN</name>
        <dbReference type="ChEBI" id="CHEBI:58210"/>
    </ligand>
</feature>
<dbReference type="eggNOG" id="COG1182">
    <property type="taxonomic scope" value="Bacteria"/>
</dbReference>
<dbReference type="InterPro" id="IPR050104">
    <property type="entry name" value="FMN-dep_NADH:Q_OxRdtase_AzoR1"/>
</dbReference>
<comment type="caution">
    <text evidence="8">The sequence shown here is derived from an EMBL/GenBank/DDBJ whole genome shotgun (WGS) entry which is preliminary data.</text>
</comment>
<keyword evidence="9" id="KW-1185">Reference proteome</keyword>
<feature type="binding site" evidence="6">
    <location>
        <begin position="16"/>
        <end position="18"/>
    </location>
    <ligand>
        <name>FMN</name>
        <dbReference type="ChEBI" id="CHEBI:58210"/>
    </ligand>
</feature>
<reference evidence="8 9" key="1">
    <citation type="submission" date="2013-01" db="EMBL/GenBank/DDBJ databases">
        <title>Whole genome shotgun sequence of Gordonia soli NBRC 108243.</title>
        <authorList>
            <person name="Isaki-Nakamura S."/>
            <person name="Hosoyama A."/>
            <person name="Tsuchikane K."/>
            <person name="Ando Y."/>
            <person name="Baba S."/>
            <person name="Ohji S."/>
            <person name="Hamada M."/>
            <person name="Tamura T."/>
            <person name="Yamazoe A."/>
            <person name="Yamazaki S."/>
            <person name="Fujita N."/>
        </authorList>
    </citation>
    <scope>NUCLEOTIDE SEQUENCE [LARGE SCALE GENOMIC DNA]</scope>
    <source>
        <strain evidence="8 9">NBRC 108243</strain>
    </source>
</reference>
<dbReference type="GO" id="GO:0016655">
    <property type="term" value="F:oxidoreductase activity, acting on NAD(P)H, quinone or similar compound as acceptor"/>
    <property type="evidence" value="ECO:0007669"/>
    <property type="project" value="InterPro"/>
</dbReference>
<evidence type="ECO:0000313" key="8">
    <source>
        <dbReference type="EMBL" id="GAC69707.1"/>
    </source>
</evidence>